<sequence length="64" mass="7474">MIVSKVHSGLEFPTFRISSLLRQSSRELSARHSRFFARIRTLFFASGFDSDLPSSDIYKHKPWK</sequence>
<evidence type="ECO:0000313" key="2">
    <source>
        <dbReference type="EMBL" id="PJZ60429.1"/>
    </source>
</evidence>
<dbReference type="EMBL" id="NPDU01000062">
    <property type="protein sequence ID" value="PJZ60429.1"/>
    <property type="molecule type" value="Genomic_DNA"/>
</dbReference>
<accession>A0A2M9YIK1</accession>
<gene>
    <name evidence="2" type="ORF">CH376_18420</name>
    <name evidence="1" type="ORF">CH380_20415</name>
</gene>
<evidence type="ECO:0000313" key="4">
    <source>
        <dbReference type="Proteomes" id="UP000232188"/>
    </source>
</evidence>
<keyword evidence="3" id="KW-1185">Reference proteome</keyword>
<evidence type="ECO:0000313" key="3">
    <source>
        <dbReference type="Proteomes" id="UP000232149"/>
    </source>
</evidence>
<evidence type="ECO:0000313" key="1">
    <source>
        <dbReference type="EMBL" id="PJZ51367.1"/>
    </source>
</evidence>
<reference evidence="3 4" key="1">
    <citation type="submission" date="2017-07" db="EMBL/GenBank/DDBJ databases">
        <title>Leptospira spp. isolated from tropical soils.</title>
        <authorList>
            <person name="Thibeaux R."/>
            <person name="Iraola G."/>
            <person name="Ferres I."/>
            <person name="Bierque E."/>
            <person name="Girault D."/>
            <person name="Soupe-Gilbert M.-E."/>
            <person name="Picardeau M."/>
            <person name="Goarant C."/>
        </authorList>
    </citation>
    <scope>NUCLEOTIDE SEQUENCE [LARGE SCALE GENOMIC DNA]</scope>
    <source>
        <strain evidence="1 4">FH2-B-C1</strain>
        <strain evidence="2 3">FH2-B-D1</strain>
    </source>
</reference>
<dbReference type="Proteomes" id="UP000232149">
    <property type="component" value="Unassembled WGS sequence"/>
</dbReference>
<proteinExistence type="predicted"/>
<dbReference type="AlphaFoldDB" id="A0A2M9YIK1"/>
<protein>
    <submittedName>
        <fullName evidence="1">Uncharacterized protein</fullName>
    </submittedName>
</protein>
<name>A0A2M9YIK1_9LEPT</name>
<dbReference type="EMBL" id="NPDV01000026">
    <property type="protein sequence ID" value="PJZ51367.1"/>
    <property type="molecule type" value="Genomic_DNA"/>
</dbReference>
<dbReference type="Proteomes" id="UP000232188">
    <property type="component" value="Unassembled WGS sequence"/>
</dbReference>
<comment type="caution">
    <text evidence="1">The sequence shown here is derived from an EMBL/GenBank/DDBJ whole genome shotgun (WGS) entry which is preliminary data.</text>
</comment>
<organism evidence="1 4">
    <name type="scientific">Leptospira adleri</name>
    <dbReference type="NCBI Taxonomy" id="2023186"/>
    <lineage>
        <taxon>Bacteria</taxon>
        <taxon>Pseudomonadati</taxon>
        <taxon>Spirochaetota</taxon>
        <taxon>Spirochaetia</taxon>
        <taxon>Leptospirales</taxon>
        <taxon>Leptospiraceae</taxon>
        <taxon>Leptospira</taxon>
    </lineage>
</organism>